<dbReference type="AlphaFoldDB" id="A0A841GI59"/>
<reference evidence="1 2" key="1">
    <citation type="submission" date="2020-08" db="EMBL/GenBank/DDBJ databases">
        <title>Genomic Encyclopedia of Type Strains, Phase IV (KMG-IV): sequencing the most valuable type-strain genomes for metagenomic binning, comparative biology and taxonomic classification.</title>
        <authorList>
            <person name="Goeker M."/>
        </authorList>
    </citation>
    <scope>NUCLEOTIDE SEQUENCE [LARGE SCALE GENOMIC DNA]</scope>
    <source>
        <strain evidence="1 2">DSM 22975</strain>
    </source>
</reference>
<gene>
    <name evidence="1" type="ORF">HNR75_000793</name>
</gene>
<dbReference type="NCBIfam" id="TIGR03318">
    <property type="entry name" value="YdfZ_fam"/>
    <property type="match status" value="1"/>
</dbReference>
<dbReference type="RefSeq" id="WP_015878883.1">
    <property type="nucleotide sequence ID" value="NZ_JACHGR010000002.1"/>
</dbReference>
<organism evidence="1 2">
    <name type="scientific">Tolumonas osonensis</name>
    <dbReference type="NCBI Taxonomy" id="675874"/>
    <lineage>
        <taxon>Bacteria</taxon>
        <taxon>Pseudomonadati</taxon>
        <taxon>Pseudomonadota</taxon>
        <taxon>Gammaproteobacteria</taxon>
        <taxon>Aeromonadales</taxon>
        <taxon>Aeromonadaceae</taxon>
        <taxon>Tolumonas</taxon>
    </lineage>
</organism>
<keyword evidence="2" id="KW-1185">Reference proteome</keyword>
<comment type="caution">
    <text evidence="1">The sequence shown here is derived from an EMBL/GenBank/DDBJ whole genome shotgun (WGS) entry which is preliminary data.</text>
</comment>
<dbReference type="Proteomes" id="UP000585721">
    <property type="component" value="Unassembled WGS sequence"/>
</dbReference>
<dbReference type="EMBL" id="JACHGR010000002">
    <property type="protein sequence ID" value="MBB6054921.1"/>
    <property type="molecule type" value="Genomic_DNA"/>
</dbReference>
<sequence length="66" mass="7245">MAKIYDRNRNLLSAGQRVMIVGTGEIDVLETALTDGLTSSQAERSKCVLLTHAQERYAPIELVKLG</sequence>
<evidence type="ECO:0000313" key="2">
    <source>
        <dbReference type="Proteomes" id="UP000585721"/>
    </source>
</evidence>
<proteinExistence type="predicted"/>
<accession>A0A841GI59</accession>
<name>A0A841GI59_9GAMM</name>
<evidence type="ECO:0000313" key="1">
    <source>
        <dbReference type="EMBL" id="MBB6054921.1"/>
    </source>
</evidence>
<protein>
    <submittedName>
        <fullName evidence="1">Putative selenium-binding protein YdfZ</fullName>
    </submittedName>
</protein>
<dbReference type="InterPro" id="IPR017704">
    <property type="entry name" value="Se-bd_putative_YdfZ"/>
</dbReference>
<dbReference type="Pfam" id="PF14001">
    <property type="entry name" value="YdfZ"/>
    <property type="match status" value="1"/>
</dbReference>